<evidence type="ECO:0000256" key="1">
    <source>
        <dbReference type="ARBA" id="ARBA00000085"/>
    </source>
</evidence>
<accession>A0A5D4MD17</accession>
<dbReference type="SUPFAM" id="SSF47384">
    <property type="entry name" value="Homodimeric domain of signal transducing histidine kinase"/>
    <property type="match status" value="1"/>
</dbReference>
<reference evidence="11 12" key="1">
    <citation type="submission" date="2019-08" db="EMBL/GenBank/DDBJ databases">
        <title>Bacillus genomes from the desert of Cuatro Cienegas, Coahuila.</title>
        <authorList>
            <person name="Olmedo-Alvarez G."/>
        </authorList>
    </citation>
    <scope>NUCLEOTIDE SEQUENCE [LARGE SCALE GENOMIC DNA]</scope>
    <source>
        <strain evidence="11 12">CH128b_4D</strain>
    </source>
</reference>
<sequence>MLSFIKERPPVTDLSANFFTINHDFTIAFAYIEDFSYLFSTGDLVGRSIREVLQEGYTADDWIYPERRKPYTMECYAESRKASFMIKVFPSGSSWFLVLEDNTTIKNVEEVLGESNREVTSLAGRAYDVLLRNEEPRQIFDKLFDYLSQHLDLDVYFNYIVNESHNKIELMNFQGIPEEMAQGMRFLNYGEAVCGTVALTGERRIEEEIQQNMNEMVSFIKSMGIKSYACHPLVAHGELIGTLSFGSKTKERFRPDEIHLLKLICERAALALERTSIITSLKNRNQELALLNRTLETEKEKSQQANTAKTDFLLLVSHEFRTPLNTLQGFTEILLENSDQTFSPFQISLLNSIYKAGEQLEEMTTEVMEFVRTGQSKSVIEPVEISRVLKKWAGAYFGLTSSDPLPELIFQNGLMEGTEVLIDQNSLELVLKQLISNAVKYNRSNNEILLKSSLVGQNLLLTVEDRGIGIRSEDLPHLFTPFFRSKANQPAIEGLGIGLAIVERAVNKMGGKIKVSSKVKEGTIFKLYIPIP</sequence>
<evidence type="ECO:0000256" key="9">
    <source>
        <dbReference type="SAM" id="Coils"/>
    </source>
</evidence>
<dbReference type="Pfam" id="PF01590">
    <property type="entry name" value="GAF"/>
    <property type="match status" value="1"/>
</dbReference>
<keyword evidence="3" id="KW-0597">Phosphoprotein</keyword>
<proteinExistence type="predicted"/>
<evidence type="ECO:0000256" key="4">
    <source>
        <dbReference type="ARBA" id="ARBA00022679"/>
    </source>
</evidence>
<dbReference type="SUPFAM" id="SSF55781">
    <property type="entry name" value="GAF domain-like"/>
    <property type="match status" value="1"/>
</dbReference>
<name>A0A5D4MD17_9BACI</name>
<dbReference type="GO" id="GO:0005524">
    <property type="term" value="F:ATP binding"/>
    <property type="evidence" value="ECO:0007669"/>
    <property type="project" value="UniProtKB-KW"/>
</dbReference>
<dbReference type="Proteomes" id="UP000325182">
    <property type="component" value="Unassembled WGS sequence"/>
</dbReference>
<comment type="caution">
    <text evidence="11">The sequence shown here is derived from an EMBL/GenBank/DDBJ whole genome shotgun (WGS) entry which is preliminary data.</text>
</comment>
<evidence type="ECO:0000256" key="8">
    <source>
        <dbReference type="ARBA" id="ARBA00023012"/>
    </source>
</evidence>
<dbReference type="InterPro" id="IPR004358">
    <property type="entry name" value="Sig_transdc_His_kin-like_C"/>
</dbReference>
<dbReference type="Pfam" id="PF00512">
    <property type="entry name" value="HisKA"/>
    <property type="match status" value="1"/>
</dbReference>
<dbReference type="RefSeq" id="WP_148954107.1">
    <property type="nucleotide sequence ID" value="NZ_VTEG01000008.1"/>
</dbReference>
<evidence type="ECO:0000256" key="7">
    <source>
        <dbReference type="ARBA" id="ARBA00022840"/>
    </source>
</evidence>
<dbReference type="Pfam" id="PF02518">
    <property type="entry name" value="HATPase_c"/>
    <property type="match status" value="1"/>
</dbReference>
<dbReference type="Gene3D" id="3.30.450.40">
    <property type="match status" value="1"/>
</dbReference>
<dbReference type="Gene3D" id="3.30.565.10">
    <property type="entry name" value="Histidine kinase-like ATPase, C-terminal domain"/>
    <property type="match status" value="1"/>
</dbReference>
<organism evidence="11 12">
    <name type="scientific">Rossellomorea vietnamensis</name>
    <dbReference type="NCBI Taxonomy" id="218284"/>
    <lineage>
        <taxon>Bacteria</taxon>
        <taxon>Bacillati</taxon>
        <taxon>Bacillota</taxon>
        <taxon>Bacilli</taxon>
        <taxon>Bacillales</taxon>
        <taxon>Bacillaceae</taxon>
        <taxon>Rossellomorea</taxon>
    </lineage>
</organism>
<feature type="domain" description="Histidine kinase" evidence="10">
    <location>
        <begin position="315"/>
        <end position="532"/>
    </location>
</feature>
<dbReference type="InterPro" id="IPR005467">
    <property type="entry name" value="His_kinase_dom"/>
</dbReference>
<dbReference type="PRINTS" id="PR00344">
    <property type="entry name" value="BCTRLSENSOR"/>
</dbReference>
<keyword evidence="7" id="KW-0067">ATP-binding</keyword>
<dbReference type="InterPro" id="IPR029016">
    <property type="entry name" value="GAF-like_dom_sf"/>
</dbReference>
<keyword evidence="9" id="KW-0175">Coiled coil</keyword>
<dbReference type="InterPro" id="IPR036890">
    <property type="entry name" value="HATPase_C_sf"/>
</dbReference>
<dbReference type="CDD" id="cd00082">
    <property type="entry name" value="HisKA"/>
    <property type="match status" value="1"/>
</dbReference>
<dbReference type="SMART" id="SM00388">
    <property type="entry name" value="HisKA"/>
    <property type="match status" value="1"/>
</dbReference>
<dbReference type="EC" id="2.7.13.3" evidence="2"/>
<evidence type="ECO:0000313" key="12">
    <source>
        <dbReference type="Proteomes" id="UP000325182"/>
    </source>
</evidence>
<dbReference type="Gene3D" id="1.10.287.130">
    <property type="match status" value="1"/>
</dbReference>
<dbReference type="InterPro" id="IPR003594">
    <property type="entry name" value="HATPase_dom"/>
</dbReference>
<feature type="coiled-coil region" evidence="9">
    <location>
        <begin position="278"/>
        <end position="308"/>
    </location>
</feature>
<dbReference type="InterPro" id="IPR036097">
    <property type="entry name" value="HisK_dim/P_sf"/>
</dbReference>
<dbReference type="PANTHER" id="PTHR43711">
    <property type="entry name" value="TWO-COMPONENT HISTIDINE KINASE"/>
    <property type="match status" value="1"/>
</dbReference>
<evidence type="ECO:0000256" key="6">
    <source>
        <dbReference type="ARBA" id="ARBA00022777"/>
    </source>
</evidence>
<comment type="catalytic activity">
    <reaction evidence="1">
        <text>ATP + protein L-histidine = ADP + protein N-phospho-L-histidine.</text>
        <dbReference type="EC" id="2.7.13.3"/>
    </reaction>
</comment>
<dbReference type="InterPro" id="IPR050736">
    <property type="entry name" value="Sensor_HK_Regulatory"/>
</dbReference>
<gene>
    <name evidence="11" type="ORF">FZC84_12605</name>
</gene>
<keyword evidence="6 11" id="KW-0418">Kinase</keyword>
<evidence type="ECO:0000256" key="5">
    <source>
        <dbReference type="ARBA" id="ARBA00022741"/>
    </source>
</evidence>
<keyword evidence="8" id="KW-0902">Two-component regulatory system</keyword>
<keyword evidence="5" id="KW-0547">Nucleotide-binding</keyword>
<dbReference type="PROSITE" id="PS50109">
    <property type="entry name" value="HIS_KIN"/>
    <property type="match status" value="1"/>
</dbReference>
<evidence type="ECO:0000256" key="3">
    <source>
        <dbReference type="ARBA" id="ARBA00022553"/>
    </source>
</evidence>
<dbReference type="SMART" id="SM00387">
    <property type="entry name" value="HATPase_c"/>
    <property type="match status" value="1"/>
</dbReference>
<dbReference type="SMART" id="SM00065">
    <property type="entry name" value="GAF"/>
    <property type="match status" value="1"/>
</dbReference>
<dbReference type="AlphaFoldDB" id="A0A5D4MD17"/>
<dbReference type="SUPFAM" id="SSF55874">
    <property type="entry name" value="ATPase domain of HSP90 chaperone/DNA topoisomerase II/histidine kinase"/>
    <property type="match status" value="1"/>
</dbReference>
<evidence type="ECO:0000313" key="11">
    <source>
        <dbReference type="EMBL" id="TYR98860.1"/>
    </source>
</evidence>
<evidence type="ECO:0000256" key="2">
    <source>
        <dbReference type="ARBA" id="ARBA00012438"/>
    </source>
</evidence>
<protein>
    <recommendedName>
        <fullName evidence="2">histidine kinase</fullName>
        <ecNumber evidence="2">2.7.13.3</ecNumber>
    </recommendedName>
</protein>
<evidence type="ECO:0000259" key="10">
    <source>
        <dbReference type="PROSITE" id="PS50109"/>
    </source>
</evidence>
<keyword evidence="4" id="KW-0808">Transferase</keyword>
<dbReference type="PANTHER" id="PTHR43711:SF26">
    <property type="entry name" value="SENSOR HISTIDINE KINASE RCSC"/>
    <property type="match status" value="1"/>
</dbReference>
<dbReference type="EMBL" id="VTEG01000008">
    <property type="protein sequence ID" value="TYR98860.1"/>
    <property type="molecule type" value="Genomic_DNA"/>
</dbReference>
<dbReference type="InterPro" id="IPR003018">
    <property type="entry name" value="GAF"/>
</dbReference>
<dbReference type="GO" id="GO:0000155">
    <property type="term" value="F:phosphorelay sensor kinase activity"/>
    <property type="evidence" value="ECO:0007669"/>
    <property type="project" value="InterPro"/>
</dbReference>
<dbReference type="InterPro" id="IPR003661">
    <property type="entry name" value="HisK_dim/P_dom"/>
</dbReference>